<dbReference type="Proteomes" id="UP000295525">
    <property type="component" value="Unassembled WGS sequence"/>
</dbReference>
<evidence type="ECO:0000256" key="2">
    <source>
        <dbReference type="ARBA" id="ARBA00022801"/>
    </source>
</evidence>
<evidence type="ECO:0000313" key="5">
    <source>
        <dbReference type="EMBL" id="TCT11202.1"/>
    </source>
</evidence>
<reference evidence="5 6" key="1">
    <citation type="submission" date="2019-03" db="EMBL/GenBank/DDBJ databases">
        <title>Genomic Encyclopedia of Type Strains, Phase IV (KMG-IV): sequencing the most valuable type-strain genomes for metagenomic binning, comparative biology and taxonomic classification.</title>
        <authorList>
            <person name="Goeker M."/>
        </authorList>
    </citation>
    <scope>NUCLEOTIDE SEQUENCE [LARGE SCALE GENOMIC DNA]</scope>
    <source>
        <strain evidence="5 6">DSM 24591</strain>
    </source>
</reference>
<dbReference type="AlphaFoldDB" id="A0A4R3MDJ8"/>
<keyword evidence="6" id="KW-1185">Reference proteome</keyword>
<proteinExistence type="predicted"/>
<dbReference type="GO" id="GO:0005524">
    <property type="term" value="F:ATP binding"/>
    <property type="evidence" value="ECO:0007669"/>
    <property type="project" value="UniProtKB-KW"/>
</dbReference>
<keyword evidence="3" id="KW-0067">ATP-binding</keyword>
<evidence type="ECO:0000256" key="3">
    <source>
        <dbReference type="ARBA" id="ARBA00022840"/>
    </source>
</evidence>
<protein>
    <submittedName>
        <fullName evidence="5">KipI family sensor histidine kinase inhibitor</fullName>
    </submittedName>
</protein>
<comment type="caution">
    <text evidence="5">The sequence shown here is derived from an EMBL/GenBank/DDBJ whole genome shotgun (WGS) entry which is preliminary data.</text>
</comment>
<dbReference type="EMBL" id="SMAJ01000001">
    <property type="protein sequence ID" value="TCT11202.1"/>
    <property type="molecule type" value="Genomic_DNA"/>
</dbReference>
<keyword evidence="2" id="KW-0378">Hydrolase</keyword>
<feature type="domain" description="Carboxyltransferase" evidence="4">
    <location>
        <begin position="12"/>
        <end position="219"/>
    </location>
</feature>
<dbReference type="Pfam" id="PF02682">
    <property type="entry name" value="CT_C_D"/>
    <property type="match status" value="1"/>
</dbReference>
<dbReference type="InterPro" id="IPR003833">
    <property type="entry name" value="CT_C_D"/>
</dbReference>
<dbReference type="OrthoDB" id="9778567at2"/>
<dbReference type="RefSeq" id="WP_132579592.1">
    <property type="nucleotide sequence ID" value="NZ_SMAJ01000001.1"/>
</dbReference>
<dbReference type="InterPro" id="IPR029000">
    <property type="entry name" value="Cyclophilin-like_dom_sf"/>
</dbReference>
<dbReference type="PANTHER" id="PTHR34698:SF2">
    <property type="entry name" value="5-OXOPROLINASE SUBUNIT B"/>
    <property type="match status" value="1"/>
</dbReference>
<keyword evidence="1" id="KW-0547">Nucleotide-binding</keyword>
<dbReference type="SUPFAM" id="SSF160467">
    <property type="entry name" value="PH0987 N-terminal domain-like"/>
    <property type="match status" value="1"/>
</dbReference>
<dbReference type="PANTHER" id="PTHR34698">
    <property type="entry name" value="5-OXOPROLINASE SUBUNIT B"/>
    <property type="match status" value="1"/>
</dbReference>
<gene>
    <name evidence="5" type="ORF">EDC26_101431</name>
</gene>
<evidence type="ECO:0000259" key="4">
    <source>
        <dbReference type="SMART" id="SM00796"/>
    </source>
</evidence>
<accession>A0A4R3MDJ8</accession>
<dbReference type="Gene3D" id="2.40.100.10">
    <property type="entry name" value="Cyclophilin-like"/>
    <property type="match status" value="1"/>
</dbReference>
<name>A0A4R3MDJ8_9BURK</name>
<dbReference type="InterPro" id="IPR010016">
    <property type="entry name" value="PxpB"/>
</dbReference>
<dbReference type="SUPFAM" id="SSF50891">
    <property type="entry name" value="Cyclophilin-like"/>
    <property type="match status" value="1"/>
</dbReference>
<dbReference type="Gene3D" id="3.30.1360.40">
    <property type="match status" value="1"/>
</dbReference>
<dbReference type="SMART" id="SM00796">
    <property type="entry name" value="AHS1"/>
    <property type="match status" value="1"/>
</dbReference>
<evidence type="ECO:0000256" key="1">
    <source>
        <dbReference type="ARBA" id="ARBA00022741"/>
    </source>
</evidence>
<evidence type="ECO:0000313" key="6">
    <source>
        <dbReference type="Proteomes" id="UP000295525"/>
    </source>
</evidence>
<organism evidence="5 6">
    <name type="scientific">Paralcaligenes ureilyticus</name>
    <dbReference type="NCBI Taxonomy" id="627131"/>
    <lineage>
        <taxon>Bacteria</taxon>
        <taxon>Pseudomonadati</taxon>
        <taxon>Pseudomonadota</taxon>
        <taxon>Betaproteobacteria</taxon>
        <taxon>Burkholderiales</taxon>
        <taxon>Alcaligenaceae</taxon>
        <taxon>Paralcaligenes</taxon>
    </lineage>
</organism>
<dbReference type="GO" id="GO:0016787">
    <property type="term" value="F:hydrolase activity"/>
    <property type="evidence" value="ECO:0007669"/>
    <property type="project" value="UniProtKB-KW"/>
</dbReference>
<dbReference type="NCBIfam" id="TIGR00370">
    <property type="entry name" value="5-oxoprolinase subunit PxpB"/>
    <property type="match status" value="1"/>
</dbReference>
<sequence length="243" mass="26020">MDPSSAASPTAWRIVAQGDRTLLVIFGAHIDMAVGQRCIAAAAALRAAGIKGISDIVPTFNTVAVHYQPRVFGANTRFKHLAAEIDKLLSSALIDHPQAIVSRQVEIPVCYGGEYGPDLSDVAAHCRLSEAEVIQLHSATPVYVFMLGFAPGAPYMGIHDEKLAIPRRSTPRTAVPAGSVAMANRQSIIYPNQLPGGWHLIGSSPIKLFDPRHEPPTLVAPGDTVRFVPISGAEFKAMQRDQA</sequence>